<dbReference type="PANTHER" id="PTHR30011">
    <property type="entry name" value="ALKANESULFONATE MONOOXYGENASE-RELATED"/>
    <property type="match status" value="1"/>
</dbReference>
<dbReference type="AlphaFoldDB" id="A0A7I7WQI6"/>
<proteinExistence type="predicted"/>
<dbReference type="SUPFAM" id="SSF51679">
    <property type="entry name" value="Bacterial luciferase-like"/>
    <property type="match status" value="1"/>
</dbReference>
<dbReference type="InterPro" id="IPR019921">
    <property type="entry name" value="Lucif-like_OxRdtase_Rv2161c"/>
</dbReference>
<name>A0A7I7WQI6_MYCGU</name>
<dbReference type="Pfam" id="PF00296">
    <property type="entry name" value="Bac_luciferase"/>
    <property type="match status" value="1"/>
</dbReference>
<organism evidence="2 3">
    <name type="scientific">Mycolicibacterium gadium</name>
    <name type="common">Mycobacterium gadium</name>
    <dbReference type="NCBI Taxonomy" id="1794"/>
    <lineage>
        <taxon>Bacteria</taxon>
        <taxon>Bacillati</taxon>
        <taxon>Actinomycetota</taxon>
        <taxon>Actinomycetes</taxon>
        <taxon>Mycobacteriales</taxon>
        <taxon>Mycobacteriaceae</taxon>
        <taxon>Mycolicibacterium</taxon>
    </lineage>
</organism>
<dbReference type="CDD" id="cd01097">
    <property type="entry name" value="Tetrahydromethanopterin_reductase"/>
    <property type="match status" value="1"/>
</dbReference>
<dbReference type="EMBL" id="AP022608">
    <property type="protein sequence ID" value="BBZ18977.1"/>
    <property type="molecule type" value="Genomic_DNA"/>
</dbReference>
<dbReference type="Gene3D" id="3.20.20.30">
    <property type="entry name" value="Luciferase-like domain"/>
    <property type="match status" value="1"/>
</dbReference>
<dbReference type="InterPro" id="IPR036661">
    <property type="entry name" value="Luciferase-like_sf"/>
</dbReference>
<evidence type="ECO:0000259" key="1">
    <source>
        <dbReference type="Pfam" id="PF00296"/>
    </source>
</evidence>
<accession>A0A7I7WQI6</accession>
<gene>
    <name evidence="2" type="ORF">MGAD_33120</name>
</gene>
<evidence type="ECO:0000313" key="2">
    <source>
        <dbReference type="EMBL" id="BBZ18977.1"/>
    </source>
</evidence>
<feature type="domain" description="Luciferase-like" evidence="1">
    <location>
        <begin position="53"/>
        <end position="275"/>
    </location>
</feature>
<sequence length="334" mass="37009">MPPITLLTIDRGLNKDFAALMANNVPVVPFLKPWTRTRSNIGGVRFTYAESLTHPKYYIPLARAAEAAGFDAMTIADSVAYPYESDSKYPYTPDGNREFLDGKEIVETFVLASALAAVTTTLRFDVYVLKLPIRPPALTAKQAGSLAALSDNRLALGVGTSPWPEDYELMGVPFARRGKRMDECIDIVKGLTTGDYFEYHGEFYDIPKTKMSPAPTKPIPILIGGHAEAALRRAARNDGWMHGGGDLGDPESLDRYIKRLNELREEEGRTGPFEIHAQSLDAYKPDGIKRLEDRGVTNIMVGFRMPYAVGPDPEPLENKLRAIEKYGEKVITKV</sequence>
<reference evidence="2 3" key="1">
    <citation type="journal article" date="2019" name="Emerg. Microbes Infect.">
        <title>Comprehensive subspecies identification of 175 nontuberculous mycobacteria species based on 7547 genomic profiles.</title>
        <authorList>
            <person name="Matsumoto Y."/>
            <person name="Kinjo T."/>
            <person name="Motooka D."/>
            <person name="Nabeya D."/>
            <person name="Jung N."/>
            <person name="Uechi K."/>
            <person name="Horii T."/>
            <person name="Iida T."/>
            <person name="Fujita J."/>
            <person name="Nakamura S."/>
        </authorList>
    </citation>
    <scope>NUCLEOTIDE SEQUENCE [LARGE SCALE GENOMIC DNA]</scope>
    <source>
        <strain evidence="2 3">JCM 12688</strain>
    </source>
</reference>
<protein>
    <recommendedName>
        <fullName evidence="1">Luciferase-like domain-containing protein</fullName>
    </recommendedName>
</protein>
<dbReference type="Proteomes" id="UP000466187">
    <property type="component" value="Chromosome"/>
</dbReference>
<dbReference type="KEGG" id="mgad:MGAD_33120"/>
<dbReference type="NCBIfam" id="TIGR03619">
    <property type="entry name" value="F420_Rv2161c"/>
    <property type="match status" value="1"/>
</dbReference>
<dbReference type="PANTHER" id="PTHR30011:SF32">
    <property type="entry name" value="CONSERVED PROTEIN"/>
    <property type="match status" value="1"/>
</dbReference>
<evidence type="ECO:0000313" key="3">
    <source>
        <dbReference type="Proteomes" id="UP000466187"/>
    </source>
</evidence>
<dbReference type="GO" id="GO:0016705">
    <property type="term" value="F:oxidoreductase activity, acting on paired donors, with incorporation or reduction of molecular oxygen"/>
    <property type="evidence" value="ECO:0007669"/>
    <property type="project" value="InterPro"/>
</dbReference>
<dbReference type="InterPro" id="IPR051260">
    <property type="entry name" value="Diverse_substr_monoxygenases"/>
</dbReference>
<dbReference type="InterPro" id="IPR011251">
    <property type="entry name" value="Luciferase-like_dom"/>
</dbReference>